<comment type="caution">
    <text evidence="11">The sequence shown here is derived from an EMBL/GenBank/DDBJ whole genome shotgun (WGS) entry which is preliminary data.</text>
</comment>
<feature type="compositionally biased region" description="Polar residues" evidence="8">
    <location>
        <begin position="343"/>
        <end position="354"/>
    </location>
</feature>
<dbReference type="Pfam" id="PF21289">
    <property type="entry name" value="EDC4_C"/>
    <property type="match status" value="1"/>
</dbReference>
<evidence type="ECO:0000256" key="8">
    <source>
        <dbReference type="SAM" id="MobiDB-lite"/>
    </source>
</evidence>
<dbReference type="Gene3D" id="1.10.220.100">
    <property type="entry name" value="conserved c-terminal region of ge- 1"/>
    <property type="match status" value="1"/>
</dbReference>
<gene>
    <name evidence="11" type="ORF">WJX75_007730</name>
</gene>
<comment type="similarity">
    <text evidence="2">Belongs to the WD repeat EDC4 family.</text>
</comment>
<evidence type="ECO:0000256" key="6">
    <source>
        <dbReference type="PROSITE-ProRule" id="PRU00221"/>
    </source>
</evidence>
<dbReference type="PROSITE" id="PS50082">
    <property type="entry name" value="WD_REPEATS_2"/>
    <property type="match status" value="1"/>
</dbReference>
<keyword evidence="12" id="KW-1185">Reference proteome</keyword>
<feature type="coiled-coil region" evidence="7">
    <location>
        <begin position="385"/>
        <end position="438"/>
    </location>
</feature>
<accession>A0ABR2YYQ0</accession>
<sequence length="774" mass="82609">MDAFSKLLNAMSSPSAPDGNEGQSEASTSNANNDTPLIGRTSNAALTDRSAEAKSLESRRTSGAIDALEAALTAGTQYGVAAAKGPQGRSLPEEPDIVFNVDTSEEGEAQPQLAVSVITKVQSDMELQMRRLIAVNDNYICYALRQGHVRMLSTQFNIKDLLKAHAAPVTDIQFHSGGDDSLASADGTGQVGVWKLFHEAVERISIKRVLFLTLGDMQGKGQEVHLAWHPTQKSILAVTVMDGVLLFDIYAAQMDVGTDMVCNQSELPRSFLLLSTSSGSPPSSVAISPDGETVAAGAADGKVHIWNTGSSTPTAPTSIIEPFEGRGVGSVTWVPAADEKDNTAPSGTPPSSLNGVHAGPAKILKRRKEGERVERIEGMHKKLLAQQMTTQANTLKGLREDMRKETKRIEAATQAQVNRLLQNQAEVIEAERMALVAEQHKELEKLIAAISASVNRDLPLRMEEMIRREVAGLGGSIAGTLAASLRSLVGPACQSALAEALPRDLAGPQLQGALEKALASQLRMALTKSLQDSFRSTFQGTLIPAFEGACQTMFSQVQATFAGGLAEHLQAAGGANAAVVASLKESISRVGTAADTLSSQVSEGQRRLLQLAEEAAAGGSRPKLQALTVSQIEARVEDPTIALKKLLKENKYEEAFGRVLDMADVGRVTWLCQQLDATQLLNQEPLPLSQSVLLSLMQQLGSDLSKDTGIKLQWLKEAAPVLDPNDTMLAPHMRQILQQLFSALQACQAGAAPGDARACRHVIHLVNSLLHQCH</sequence>
<proteinExistence type="inferred from homology"/>
<dbReference type="InterPro" id="IPR045152">
    <property type="entry name" value="EDC4-like"/>
</dbReference>
<protein>
    <recommendedName>
        <fullName evidence="13">Enhancer of mRNA-decapping protein 4 WD40 repeat region domain-containing protein</fullName>
    </recommendedName>
</protein>
<feature type="compositionally biased region" description="Polar residues" evidence="8">
    <location>
        <begin position="10"/>
        <end position="45"/>
    </location>
</feature>
<evidence type="ECO:0000259" key="10">
    <source>
        <dbReference type="Pfam" id="PF24106"/>
    </source>
</evidence>
<dbReference type="InterPro" id="IPR055393">
    <property type="entry name" value="Beta-prop_EDC4L"/>
</dbReference>
<keyword evidence="4 6" id="KW-0853">WD repeat</keyword>
<feature type="region of interest" description="Disordered" evidence="8">
    <location>
        <begin position="338"/>
        <end position="357"/>
    </location>
</feature>
<evidence type="ECO:0000259" key="9">
    <source>
        <dbReference type="Pfam" id="PF21289"/>
    </source>
</evidence>
<feature type="repeat" description="WD" evidence="6">
    <location>
        <begin position="284"/>
        <end position="316"/>
    </location>
</feature>
<dbReference type="SMART" id="SM00320">
    <property type="entry name" value="WD40"/>
    <property type="match status" value="2"/>
</dbReference>
<evidence type="ECO:0000256" key="7">
    <source>
        <dbReference type="SAM" id="Coils"/>
    </source>
</evidence>
<evidence type="ECO:0000313" key="11">
    <source>
        <dbReference type="EMBL" id="KAK9916845.1"/>
    </source>
</evidence>
<name>A0ABR2YYQ0_9CHLO</name>
<dbReference type="InterPro" id="IPR001680">
    <property type="entry name" value="WD40_rpt"/>
</dbReference>
<dbReference type="InterPro" id="IPR049404">
    <property type="entry name" value="EDC4_C"/>
</dbReference>
<evidence type="ECO:0008006" key="13">
    <source>
        <dbReference type="Google" id="ProtNLM"/>
    </source>
</evidence>
<keyword evidence="3" id="KW-0963">Cytoplasm</keyword>
<feature type="domain" description="Enhancer of mRNA-decapping protein 4 C-terminal" evidence="9">
    <location>
        <begin position="644"/>
        <end position="747"/>
    </location>
</feature>
<dbReference type="InterPro" id="IPR015943">
    <property type="entry name" value="WD40/YVTN_repeat-like_dom_sf"/>
</dbReference>
<evidence type="ECO:0000256" key="1">
    <source>
        <dbReference type="ARBA" id="ARBA00004201"/>
    </source>
</evidence>
<keyword evidence="7" id="KW-0175">Coiled coil</keyword>
<reference evidence="11 12" key="1">
    <citation type="journal article" date="2024" name="Nat. Commun.">
        <title>Phylogenomics reveals the evolutionary origins of lichenization in chlorophyte algae.</title>
        <authorList>
            <person name="Puginier C."/>
            <person name="Libourel C."/>
            <person name="Otte J."/>
            <person name="Skaloud P."/>
            <person name="Haon M."/>
            <person name="Grisel S."/>
            <person name="Petersen M."/>
            <person name="Berrin J.G."/>
            <person name="Delaux P.M."/>
            <person name="Dal Grande F."/>
            <person name="Keller J."/>
        </authorList>
    </citation>
    <scope>NUCLEOTIDE SEQUENCE [LARGE SCALE GENOMIC DNA]</scope>
    <source>
        <strain evidence="11 12">SAG 216-7</strain>
    </source>
</reference>
<dbReference type="PANTHER" id="PTHR15598:SF5">
    <property type="entry name" value="ENHANCER OF MRNA-DECAPPING PROTEIN 4"/>
    <property type="match status" value="1"/>
</dbReference>
<evidence type="ECO:0000256" key="5">
    <source>
        <dbReference type="ARBA" id="ARBA00022737"/>
    </source>
</evidence>
<dbReference type="InterPro" id="IPR036322">
    <property type="entry name" value="WD40_repeat_dom_sf"/>
</dbReference>
<feature type="compositionally biased region" description="Basic and acidic residues" evidence="8">
    <location>
        <begin position="49"/>
        <end position="60"/>
    </location>
</feature>
<feature type="region of interest" description="Disordered" evidence="8">
    <location>
        <begin position="1"/>
        <end position="60"/>
    </location>
</feature>
<feature type="domain" description="EDC4-like protein pdc1 beta-propeller" evidence="10">
    <location>
        <begin position="116"/>
        <end position="326"/>
    </location>
</feature>
<dbReference type="PANTHER" id="PTHR15598">
    <property type="entry name" value="ENHANCER OF MRNA-DECAPPING PROTEIN 4"/>
    <property type="match status" value="1"/>
</dbReference>
<evidence type="ECO:0000256" key="4">
    <source>
        <dbReference type="ARBA" id="ARBA00022574"/>
    </source>
</evidence>
<dbReference type="SUPFAM" id="SSF50978">
    <property type="entry name" value="WD40 repeat-like"/>
    <property type="match status" value="1"/>
</dbReference>
<organism evidence="11 12">
    <name type="scientific">Coccomyxa subellipsoidea</name>
    <dbReference type="NCBI Taxonomy" id="248742"/>
    <lineage>
        <taxon>Eukaryota</taxon>
        <taxon>Viridiplantae</taxon>
        <taxon>Chlorophyta</taxon>
        <taxon>core chlorophytes</taxon>
        <taxon>Trebouxiophyceae</taxon>
        <taxon>Trebouxiophyceae incertae sedis</taxon>
        <taxon>Coccomyxaceae</taxon>
        <taxon>Coccomyxa</taxon>
    </lineage>
</organism>
<dbReference type="EMBL" id="JALJOT010000003">
    <property type="protein sequence ID" value="KAK9916845.1"/>
    <property type="molecule type" value="Genomic_DNA"/>
</dbReference>
<evidence type="ECO:0000313" key="12">
    <source>
        <dbReference type="Proteomes" id="UP001491310"/>
    </source>
</evidence>
<dbReference type="Pfam" id="PF24106">
    <property type="entry name" value="Beta-prop_EDC4L"/>
    <property type="match status" value="1"/>
</dbReference>
<dbReference type="Gene3D" id="2.130.10.10">
    <property type="entry name" value="YVTN repeat-like/Quinoprotein amine dehydrogenase"/>
    <property type="match status" value="1"/>
</dbReference>
<keyword evidence="5" id="KW-0677">Repeat</keyword>
<evidence type="ECO:0000256" key="2">
    <source>
        <dbReference type="ARBA" id="ARBA00009639"/>
    </source>
</evidence>
<evidence type="ECO:0000256" key="3">
    <source>
        <dbReference type="ARBA" id="ARBA00022490"/>
    </source>
</evidence>
<dbReference type="InterPro" id="IPR044938">
    <property type="entry name" value="EDC4_C_sf"/>
</dbReference>
<dbReference type="Proteomes" id="UP001491310">
    <property type="component" value="Unassembled WGS sequence"/>
</dbReference>
<comment type="subcellular location">
    <subcellularLocation>
        <location evidence="1">Cytoplasm</location>
        <location evidence="1">P-body</location>
    </subcellularLocation>
</comment>